<feature type="region of interest" description="Disordered" evidence="7">
    <location>
        <begin position="669"/>
        <end position="698"/>
    </location>
</feature>
<gene>
    <name evidence="10 11" type="primary">LOC112454697</name>
</gene>
<sequence>MTEQEAEDQWMLRYYIPTEKCQECHRYFLNYKDSPISYNETLTKLKEHLFHEHKIDHNSVHNIEYDVNEKKIPVRRFIRKCYTKLKGDLAKCNCCFAIISYKTGNYRFLHEHLICKHEDKLTEIEKSDKKIQWYWDYVTRKDKAHAKCNICNRTIGIYPISSVSYHLKIHKKSDPSDWDSDRDYPDGDTDMGTSLKRAKRQEDINIVRNSPRNRTIIMAEEEAGNEWVLLYYVPTLMCHKCNVSFWSDTDNILSYKETLIKLKEHLLHDHNIEHDFVHNIQRDVNKEKIPVRRFIREHYSKLIGDMAKCNYCFVVINYSNMNYNLLHNHLISKHKDKLTETEKNEERLHWCWDYYRIKNFTINKKMRVKCNICKKILIAYSVGYLTMHLKIHNRITGASSSSDMDDMDSDIDMVTPAVEVIRQEASSKNMYEMTQETSQGTNQGTNQGTTQGTSSNKKTVPNSISDTDNNIDMGTPTKGAKQLDDTDSPRHRMDIMAEAGCPSEDEWILQYYIPTLMCQECHELILNNKASSSSYKETLTKLKEHLIHEHKIDHDSVHNIEHDVIKDMIPVRSFIRKHYSKLNGYAAKCNHCFRVINYTVLHSVLHKHLKYKHEEKLTERERNEERVLWYWDYVTIKDEMLAICNYCNAAYKINSLKNLLHHISVHKKTDPRSYSDTDDTDGNTGMKHQEDTNSLRSRTDIMAEQEAEDKWMLQYYIPTLMCQECHDHFLNDKANSSSFKETLTKLREHLFEEHNIKQDSVPNIEYNLKEKLPIRRFIRKRYLKLKGDLASCNYCFGLISFKNKNYNFLHKHLLCKHEDKLTVINKNETKISWYWDYFKKGERNGICTICNRGISLGGIANHMKGHK</sequence>
<dbReference type="RefSeq" id="XP_024871990.1">
    <property type="nucleotide sequence ID" value="XM_025016222.1"/>
</dbReference>
<evidence type="ECO:0000313" key="10">
    <source>
        <dbReference type="RefSeq" id="XP_024871989.1"/>
    </source>
</evidence>
<accession>A0A6J1PQJ5</accession>
<feature type="region of interest" description="Disordered" evidence="7">
    <location>
        <begin position="172"/>
        <end position="192"/>
    </location>
</feature>
<dbReference type="Proteomes" id="UP000504618">
    <property type="component" value="Unplaced"/>
</dbReference>
<feature type="domain" description="C2H2-type" evidence="8">
    <location>
        <begin position="790"/>
        <end position="817"/>
    </location>
</feature>
<dbReference type="GO" id="GO:0008270">
    <property type="term" value="F:zinc ion binding"/>
    <property type="evidence" value="ECO:0007669"/>
    <property type="project" value="UniProtKB-KW"/>
</dbReference>
<name>A0A6J1PQJ5_9HYME</name>
<evidence type="ECO:0000313" key="11">
    <source>
        <dbReference type="RefSeq" id="XP_024871990.1"/>
    </source>
</evidence>
<keyword evidence="9" id="KW-1185">Reference proteome</keyword>
<dbReference type="PANTHER" id="PTHR24406">
    <property type="entry name" value="TRANSCRIPTIONAL REPRESSOR CTCFL-RELATED"/>
    <property type="match status" value="1"/>
</dbReference>
<protein>
    <submittedName>
        <fullName evidence="10 11">Uncharacterized protein LOC112454697 isoform X1</fullName>
    </submittedName>
</protein>
<dbReference type="GO" id="GO:0003677">
    <property type="term" value="F:DNA binding"/>
    <property type="evidence" value="ECO:0007669"/>
    <property type="project" value="InterPro"/>
</dbReference>
<feature type="compositionally biased region" description="Basic and acidic residues" evidence="7">
    <location>
        <begin position="172"/>
        <end position="185"/>
    </location>
</feature>
<dbReference type="GO" id="GO:0005634">
    <property type="term" value="C:nucleus"/>
    <property type="evidence" value="ECO:0007669"/>
    <property type="project" value="UniProtKB-SubCell"/>
</dbReference>
<feature type="domain" description="C2H2-type" evidence="8">
    <location>
        <begin position="845"/>
        <end position="866"/>
    </location>
</feature>
<comment type="subcellular location">
    <subcellularLocation>
        <location evidence="1">Nucleus</location>
    </subcellularLocation>
</comment>
<dbReference type="InterPro" id="IPR013087">
    <property type="entry name" value="Znf_C2H2_type"/>
</dbReference>
<dbReference type="GeneID" id="112454697"/>
<dbReference type="SMART" id="SM00614">
    <property type="entry name" value="ZnF_BED"/>
    <property type="match status" value="5"/>
</dbReference>
<dbReference type="OrthoDB" id="7551694at2759"/>
<dbReference type="Pfam" id="PF02892">
    <property type="entry name" value="zf-BED"/>
    <property type="match status" value="1"/>
</dbReference>
<dbReference type="AlphaFoldDB" id="A0A6J1PQJ5"/>
<feature type="compositionally biased region" description="Polar residues" evidence="7">
    <location>
        <begin position="457"/>
        <end position="472"/>
    </location>
</feature>
<feature type="compositionally biased region" description="Basic and acidic residues" evidence="7">
    <location>
        <begin position="687"/>
        <end position="698"/>
    </location>
</feature>
<dbReference type="SMART" id="SM00355">
    <property type="entry name" value="ZnF_C2H2"/>
    <property type="match status" value="5"/>
</dbReference>
<evidence type="ECO:0000259" key="8">
    <source>
        <dbReference type="SMART" id="SM00355"/>
    </source>
</evidence>
<evidence type="ECO:0000256" key="7">
    <source>
        <dbReference type="SAM" id="MobiDB-lite"/>
    </source>
</evidence>
<evidence type="ECO:0000256" key="3">
    <source>
        <dbReference type="ARBA" id="ARBA00022737"/>
    </source>
</evidence>
<evidence type="ECO:0000256" key="1">
    <source>
        <dbReference type="ARBA" id="ARBA00004123"/>
    </source>
</evidence>
<dbReference type="InterPro" id="IPR050888">
    <property type="entry name" value="ZnF_C2H2-type_TF"/>
</dbReference>
<feature type="domain" description="C2H2-type" evidence="8">
    <location>
        <begin position="368"/>
        <end position="392"/>
    </location>
</feature>
<dbReference type="InterPro" id="IPR003656">
    <property type="entry name" value="Znf_BED"/>
</dbReference>
<evidence type="ECO:0000256" key="2">
    <source>
        <dbReference type="ARBA" id="ARBA00022723"/>
    </source>
</evidence>
<feature type="region of interest" description="Disordered" evidence="7">
    <location>
        <begin position="432"/>
        <end position="488"/>
    </location>
</feature>
<evidence type="ECO:0000256" key="6">
    <source>
        <dbReference type="ARBA" id="ARBA00023242"/>
    </source>
</evidence>
<reference evidence="10 11" key="1">
    <citation type="submission" date="2025-04" db="UniProtKB">
        <authorList>
            <consortium name="RefSeq"/>
        </authorList>
    </citation>
    <scope>IDENTIFICATION</scope>
    <source>
        <tissue evidence="10 11">Whole body</tissue>
    </source>
</reference>
<dbReference type="RefSeq" id="XP_024871989.1">
    <property type="nucleotide sequence ID" value="XM_025016221.1"/>
</dbReference>
<proteinExistence type="predicted"/>
<keyword evidence="5" id="KW-0862">Zinc</keyword>
<evidence type="ECO:0000256" key="4">
    <source>
        <dbReference type="ARBA" id="ARBA00022771"/>
    </source>
</evidence>
<keyword evidence="3" id="KW-0677">Repeat</keyword>
<feature type="domain" description="C2H2-type" evidence="8">
    <location>
        <begin position="307"/>
        <end position="334"/>
    </location>
</feature>
<keyword evidence="4" id="KW-0863">Zinc-finger</keyword>
<feature type="domain" description="C2H2-type" evidence="8">
    <location>
        <begin position="642"/>
        <end position="666"/>
    </location>
</feature>
<evidence type="ECO:0000313" key="9">
    <source>
        <dbReference type="Proteomes" id="UP000504618"/>
    </source>
</evidence>
<feature type="compositionally biased region" description="Low complexity" evidence="7">
    <location>
        <begin position="437"/>
        <end position="456"/>
    </location>
</feature>
<keyword evidence="6" id="KW-0539">Nucleus</keyword>
<organism evidence="9 10">
    <name type="scientific">Temnothorax curvispinosus</name>
    <dbReference type="NCBI Taxonomy" id="300111"/>
    <lineage>
        <taxon>Eukaryota</taxon>
        <taxon>Metazoa</taxon>
        <taxon>Ecdysozoa</taxon>
        <taxon>Arthropoda</taxon>
        <taxon>Hexapoda</taxon>
        <taxon>Insecta</taxon>
        <taxon>Pterygota</taxon>
        <taxon>Neoptera</taxon>
        <taxon>Endopterygota</taxon>
        <taxon>Hymenoptera</taxon>
        <taxon>Apocrita</taxon>
        <taxon>Aculeata</taxon>
        <taxon>Formicoidea</taxon>
        <taxon>Formicidae</taxon>
        <taxon>Myrmicinae</taxon>
        <taxon>Temnothorax</taxon>
    </lineage>
</organism>
<keyword evidence="2" id="KW-0479">Metal-binding</keyword>
<evidence type="ECO:0000256" key="5">
    <source>
        <dbReference type="ARBA" id="ARBA00022833"/>
    </source>
</evidence>